<protein>
    <submittedName>
        <fullName evidence="1">Uncharacterized protein</fullName>
    </submittedName>
</protein>
<dbReference type="AlphaFoldDB" id="A0A8C9EY40"/>
<organism evidence="1 2">
    <name type="scientific">Pavo cristatus</name>
    <name type="common">Indian peafowl</name>
    <name type="synonym">Blue peafowl</name>
    <dbReference type="NCBI Taxonomy" id="9049"/>
    <lineage>
        <taxon>Eukaryota</taxon>
        <taxon>Metazoa</taxon>
        <taxon>Chordata</taxon>
        <taxon>Craniata</taxon>
        <taxon>Vertebrata</taxon>
        <taxon>Euteleostomi</taxon>
        <taxon>Archelosauria</taxon>
        <taxon>Archosauria</taxon>
        <taxon>Dinosauria</taxon>
        <taxon>Saurischia</taxon>
        <taxon>Theropoda</taxon>
        <taxon>Coelurosauria</taxon>
        <taxon>Aves</taxon>
        <taxon>Neognathae</taxon>
        <taxon>Galloanserae</taxon>
        <taxon>Galliformes</taxon>
        <taxon>Phasianidae</taxon>
        <taxon>Phasianinae</taxon>
        <taxon>Pavo</taxon>
    </lineage>
</organism>
<proteinExistence type="predicted"/>
<reference evidence="1" key="2">
    <citation type="submission" date="2025-09" db="UniProtKB">
        <authorList>
            <consortium name="Ensembl"/>
        </authorList>
    </citation>
    <scope>IDENTIFICATION</scope>
</reference>
<name>A0A8C9EY40_PAVCR</name>
<evidence type="ECO:0000313" key="2">
    <source>
        <dbReference type="Proteomes" id="UP000694428"/>
    </source>
</evidence>
<sequence>SGKPTVLPPLFQNQQHSFYLGNEGAMQQFTAALSDLRSKAAIRGNQMPSSSTLAGRWGLTTNSTLQRHPVFANHV</sequence>
<dbReference type="Proteomes" id="UP000694428">
    <property type="component" value="Unplaced"/>
</dbReference>
<keyword evidence="2" id="KW-1185">Reference proteome</keyword>
<reference evidence="1" key="1">
    <citation type="submission" date="2025-08" db="UniProtKB">
        <authorList>
            <consortium name="Ensembl"/>
        </authorList>
    </citation>
    <scope>IDENTIFICATION</scope>
</reference>
<evidence type="ECO:0000313" key="1">
    <source>
        <dbReference type="Ensembl" id="ENSPSTP00000007693.1"/>
    </source>
</evidence>
<accession>A0A8C9EY40</accession>
<dbReference type="Ensembl" id="ENSPSTT00000008067.1">
    <property type="protein sequence ID" value="ENSPSTP00000007693.1"/>
    <property type="gene ID" value="ENSPSTG00000005433.1"/>
</dbReference>